<feature type="domain" description="ATP-grasp" evidence="2">
    <location>
        <begin position="38"/>
        <end position="74"/>
    </location>
</feature>
<dbReference type="Pfam" id="PF13549">
    <property type="entry name" value="ATP-grasp_5"/>
    <property type="match status" value="1"/>
</dbReference>
<keyword evidence="4" id="KW-1185">Reference proteome</keyword>
<comment type="caution">
    <text evidence="3">The sequence shown here is derived from an EMBL/GenBank/DDBJ whole genome shotgun (WGS) entry which is preliminary data.</text>
</comment>
<dbReference type="Proteomes" id="UP001185737">
    <property type="component" value="Unassembled WGS sequence"/>
</dbReference>
<gene>
    <name evidence="3" type="ORF">R3Q59_36540</name>
</gene>
<accession>A0ABU4CR07</accession>
<dbReference type="InterPro" id="IPR011761">
    <property type="entry name" value="ATP-grasp"/>
</dbReference>
<dbReference type="RefSeq" id="WP_317571257.1">
    <property type="nucleotide sequence ID" value="NZ_JAWLKA010000031.1"/>
</dbReference>
<sequence>MSRLRVQSSDGVRAARALPPIGPAFTGDSFLSDEEESLRWLEARGVPGVDRRSVDTLEEAVAAADRLGYPVVLKGRGRGIAHKTELGWVCTDVRSPDELRRLVHEMRSGSAGAHLEGFLVARRMTSGIELLVGLSHDPVLGPVITLGAGGVEAEIKRDTALSVLPLLPDRAEAMVNRLRISPLFDGWRGNPAIDRQPLVEVLLAMASLAVGGEAEEIDINPLLATPDRVVALDALVRIRR</sequence>
<organism evidence="3 4">
    <name type="scientific">Rhodococcus jostii</name>
    <dbReference type="NCBI Taxonomy" id="132919"/>
    <lineage>
        <taxon>Bacteria</taxon>
        <taxon>Bacillati</taxon>
        <taxon>Actinomycetota</taxon>
        <taxon>Actinomycetes</taxon>
        <taxon>Mycobacteriales</taxon>
        <taxon>Nocardiaceae</taxon>
        <taxon>Rhodococcus</taxon>
    </lineage>
</organism>
<reference evidence="3 4" key="1">
    <citation type="submission" date="2023-10" db="EMBL/GenBank/DDBJ databases">
        <title>Development of a sustainable strategy for remediation of hydrocarbon-contaminated territories based on the waste exchange concept.</title>
        <authorList>
            <person name="Krivoruchko A."/>
        </authorList>
    </citation>
    <scope>NUCLEOTIDE SEQUENCE [LARGE SCALE GENOMIC DNA]</scope>
    <source>
        <strain evidence="3 4">IEGM 60</strain>
    </source>
</reference>
<evidence type="ECO:0000313" key="4">
    <source>
        <dbReference type="Proteomes" id="UP001185737"/>
    </source>
</evidence>
<name>A0ABU4CR07_RHOJO</name>
<keyword evidence="3" id="KW-0436">Ligase</keyword>
<dbReference type="InterPro" id="IPR013815">
    <property type="entry name" value="ATP_grasp_subdomain_1"/>
</dbReference>
<dbReference type="Gene3D" id="3.30.1490.20">
    <property type="entry name" value="ATP-grasp fold, A domain"/>
    <property type="match status" value="1"/>
</dbReference>
<evidence type="ECO:0000256" key="1">
    <source>
        <dbReference type="PROSITE-ProRule" id="PRU00409"/>
    </source>
</evidence>
<dbReference type="GO" id="GO:0016874">
    <property type="term" value="F:ligase activity"/>
    <property type="evidence" value="ECO:0007669"/>
    <property type="project" value="UniProtKB-KW"/>
</dbReference>
<dbReference type="PANTHER" id="PTHR42793:SF1">
    <property type="entry name" value="PEPTIDYL-LYSINE N-ACETYLTRANSFERASE PATZ"/>
    <property type="match status" value="1"/>
</dbReference>
<evidence type="ECO:0000313" key="3">
    <source>
        <dbReference type="EMBL" id="MDV6285996.1"/>
    </source>
</evidence>
<dbReference type="PANTHER" id="PTHR42793">
    <property type="entry name" value="COA BINDING DOMAIN CONTAINING PROTEIN"/>
    <property type="match status" value="1"/>
</dbReference>
<keyword evidence="1" id="KW-0067">ATP-binding</keyword>
<dbReference type="PROSITE" id="PS50975">
    <property type="entry name" value="ATP_GRASP"/>
    <property type="match status" value="1"/>
</dbReference>
<evidence type="ECO:0000259" key="2">
    <source>
        <dbReference type="PROSITE" id="PS50975"/>
    </source>
</evidence>
<proteinExistence type="predicted"/>
<keyword evidence="1" id="KW-0547">Nucleotide-binding</keyword>
<protein>
    <submittedName>
        <fullName evidence="3">Acetate--CoA ligase family protein</fullName>
    </submittedName>
</protein>
<dbReference type="EMBL" id="JAWLKA010000031">
    <property type="protein sequence ID" value="MDV6285996.1"/>
    <property type="molecule type" value="Genomic_DNA"/>
</dbReference>
<dbReference type="SUPFAM" id="SSF56059">
    <property type="entry name" value="Glutathione synthetase ATP-binding domain-like"/>
    <property type="match status" value="1"/>
</dbReference>
<dbReference type="Gene3D" id="3.30.470.20">
    <property type="entry name" value="ATP-grasp fold, B domain"/>
    <property type="match status" value="1"/>
</dbReference>